<protein>
    <submittedName>
        <fullName evidence="1">Uncharacterized protein</fullName>
    </submittedName>
</protein>
<evidence type="ECO:0000313" key="2">
    <source>
        <dbReference type="Proteomes" id="UP000265431"/>
    </source>
</evidence>
<dbReference type="AlphaFoldDB" id="A0A399R3V3"/>
<keyword evidence="2" id="KW-1185">Reference proteome</keyword>
<dbReference type="EMBL" id="QWGB01000005">
    <property type="protein sequence ID" value="RIJ24537.1"/>
    <property type="molecule type" value="Genomic_DNA"/>
</dbReference>
<evidence type="ECO:0000313" key="1">
    <source>
        <dbReference type="EMBL" id="RIJ24537.1"/>
    </source>
</evidence>
<dbReference type="OrthoDB" id="9941087at2"/>
<name>A0A399R3V3_9PROT</name>
<comment type="caution">
    <text evidence="1">The sequence shown here is derived from an EMBL/GenBank/DDBJ whole genome shotgun (WGS) entry which is preliminary data.</text>
</comment>
<reference evidence="1 2" key="1">
    <citation type="submission" date="2018-08" db="EMBL/GenBank/DDBJ databases">
        <title>Henriciella mobilis sp. nov., isolated from seawater.</title>
        <authorList>
            <person name="Cheng H."/>
            <person name="Wu Y.-H."/>
            <person name="Xu X.-W."/>
            <person name="Guo L.-L."/>
        </authorList>
    </citation>
    <scope>NUCLEOTIDE SEQUENCE [LARGE SCALE GENOMIC DNA]</scope>
    <source>
        <strain evidence="1 2">CCUG66934</strain>
    </source>
</reference>
<gene>
    <name evidence="1" type="ORF">D1224_09990</name>
</gene>
<proteinExistence type="predicted"/>
<sequence>MAEIVSAANEGVGAAELEKQAKRQFGLESLSVFRGDDGVVDSIQLTLKTYGLSISGRVVSLWYSNDIDAAEYEALGNQYFDRCDETAIDASKNMKGNGAVLCRLSARWMAVQVSS</sequence>
<organism evidence="1 2">
    <name type="scientific">Henriciella barbarensis</name>
    <dbReference type="NCBI Taxonomy" id="86342"/>
    <lineage>
        <taxon>Bacteria</taxon>
        <taxon>Pseudomonadati</taxon>
        <taxon>Pseudomonadota</taxon>
        <taxon>Alphaproteobacteria</taxon>
        <taxon>Hyphomonadales</taxon>
        <taxon>Hyphomonadaceae</taxon>
        <taxon>Henriciella</taxon>
    </lineage>
</organism>
<accession>A0A399R3V3</accession>
<dbReference type="RefSeq" id="WP_119379726.1">
    <property type="nucleotide sequence ID" value="NZ_QWGB01000005.1"/>
</dbReference>
<dbReference type="Proteomes" id="UP000265431">
    <property type="component" value="Unassembled WGS sequence"/>
</dbReference>